<evidence type="ECO:0000256" key="1">
    <source>
        <dbReference type="SAM" id="MobiDB-lite"/>
    </source>
</evidence>
<dbReference type="EMBL" id="VDEP01000002">
    <property type="protein sequence ID" value="KAA1138495.1"/>
    <property type="molecule type" value="Genomic_DNA"/>
</dbReference>
<gene>
    <name evidence="3" type="ORF">PGTUg99_019934</name>
    <name evidence="2" type="ORF">PGTUg99_026624</name>
</gene>
<organism evidence="3 4">
    <name type="scientific">Puccinia graminis f. sp. tritici</name>
    <dbReference type="NCBI Taxonomy" id="56615"/>
    <lineage>
        <taxon>Eukaryota</taxon>
        <taxon>Fungi</taxon>
        <taxon>Dikarya</taxon>
        <taxon>Basidiomycota</taxon>
        <taxon>Pucciniomycotina</taxon>
        <taxon>Pucciniomycetes</taxon>
        <taxon>Pucciniales</taxon>
        <taxon>Pucciniaceae</taxon>
        <taxon>Puccinia</taxon>
    </lineage>
</organism>
<evidence type="ECO:0000313" key="3">
    <source>
        <dbReference type="EMBL" id="KAA1138495.1"/>
    </source>
</evidence>
<feature type="compositionally biased region" description="Polar residues" evidence="1">
    <location>
        <begin position="193"/>
        <end position="211"/>
    </location>
</feature>
<name>A0A5B0SLR7_PUCGR</name>
<dbReference type="Proteomes" id="UP000325313">
    <property type="component" value="Unassembled WGS sequence"/>
</dbReference>
<feature type="compositionally biased region" description="Pro residues" evidence="1">
    <location>
        <begin position="170"/>
        <end position="182"/>
    </location>
</feature>
<accession>A0A5B0SLR7</accession>
<comment type="caution">
    <text evidence="3">The sequence shown here is derived from an EMBL/GenBank/DDBJ whole genome shotgun (WGS) entry which is preliminary data.</text>
</comment>
<evidence type="ECO:0000313" key="4">
    <source>
        <dbReference type="Proteomes" id="UP000325313"/>
    </source>
</evidence>
<reference evidence="3 4" key="1">
    <citation type="submission" date="2019-05" db="EMBL/GenBank/DDBJ databases">
        <title>Emergence of the Ug99 lineage of the wheat stem rust pathogen through somatic hybridization.</title>
        <authorList>
            <person name="Li F."/>
            <person name="Upadhyaya N.M."/>
            <person name="Sperschneider J."/>
            <person name="Matny O."/>
            <person name="Nguyen-Phuc H."/>
            <person name="Mago R."/>
            <person name="Raley C."/>
            <person name="Miller M.E."/>
            <person name="Silverstein K.A.T."/>
            <person name="Henningsen E."/>
            <person name="Hirsch C.D."/>
            <person name="Visser B."/>
            <person name="Pretorius Z.A."/>
            <person name="Steffenson B.J."/>
            <person name="Schwessinger B."/>
            <person name="Dodds P.N."/>
            <person name="Figueroa M."/>
        </authorList>
    </citation>
    <scope>NUCLEOTIDE SEQUENCE [LARGE SCALE GENOMIC DNA]</scope>
    <source>
        <strain evidence="3 4">Ug99</strain>
    </source>
</reference>
<protein>
    <submittedName>
        <fullName evidence="3">Uncharacterized protein</fullName>
    </submittedName>
</protein>
<feature type="region of interest" description="Disordered" evidence="1">
    <location>
        <begin position="130"/>
        <end position="211"/>
    </location>
</feature>
<sequence length="433" mass="45569">MDRGLVPLLSERAAKSLTVDHQDAKLRGPATTIKLGHCTPPQCRLPSAKISDQGRKNPTVDSHSPDAKPAPSSPRPLPPLIDSQPDPASNSLIVLRPDLLPGLPAPVFSNRLDRTSVVLANTPTVLCPTLTARQSDSSSSLLVDSRQDSSTVPPPPPLPQPKTASQPAARPDPPTVFPPPSPYLTISAMRPASPSTSSDMHPQSLAAKTSETDTAGLVHHPEAFSSELPPSSLAISLEQPTSLEDRCPPAVTSSPIDTGHLPGITTVVEPNDLSLPSSAASASLATTAVTTTTPETFDDHSTNTSDHHPMSPTLNQTMANTLPSTLSSADRNPANHLSNFAPNSNSLATPPEIATSPLTLPEFLELSSAPSPKTNFNSCPIHPTATACSANLEIAAVGSLTVMDENSLAALERQSDPRYRPIEDSEFVPFEDW</sequence>
<feature type="compositionally biased region" description="Low complexity" evidence="1">
    <location>
        <begin position="133"/>
        <end position="150"/>
    </location>
</feature>
<dbReference type="AlphaFoldDB" id="A0A5B0SLR7"/>
<proteinExistence type="predicted"/>
<evidence type="ECO:0000313" key="2">
    <source>
        <dbReference type="EMBL" id="KAA1081659.1"/>
    </source>
</evidence>
<feature type="region of interest" description="Disordered" evidence="1">
    <location>
        <begin position="32"/>
        <end position="89"/>
    </location>
</feature>
<dbReference type="EMBL" id="VDEP01000441">
    <property type="protein sequence ID" value="KAA1081659.1"/>
    <property type="molecule type" value="Genomic_DNA"/>
</dbReference>